<name>A0A2T4XWA4_ENTCL</name>
<dbReference type="OrthoDB" id="6505328at2"/>
<comment type="caution">
    <text evidence="1">The sequence shown here is derived from an EMBL/GenBank/DDBJ whole genome shotgun (WGS) entry which is preliminary data.</text>
</comment>
<dbReference type="RefSeq" id="WP_028018494.1">
    <property type="nucleotide sequence ID" value="NZ_JAWDAX010000033.1"/>
</dbReference>
<dbReference type="EMBL" id="PZPP01000015">
    <property type="protein sequence ID" value="PTM34195.1"/>
    <property type="molecule type" value="Genomic_DNA"/>
</dbReference>
<evidence type="ECO:0000313" key="1">
    <source>
        <dbReference type="EMBL" id="PTM34195.1"/>
    </source>
</evidence>
<proteinExistence type="predicted"/>
<evidence type="ECO:0000313" key="2">
    <source>
        <dbReference type="Proteomes" id="UP000241614"/>
    </source>
</evidence>
<protein>
    <submittedName>
        <fullName evidence="1">Uncharacterized protein</fullName>
    </submittedName>
</protein>
<accession>A0A2T4XWA4</accession>
<dbReference type="Proteomes" id="UP000241614">
    <property type="component" value="Unassembled WGS sequence"/>
</dbReference>
<dbReference type="AlphaFoldDB" id="A0A2T4XWA4"/>
<reference evidence="1 2" key="1">
    <citation type="submission" date="2018-04" db="EMBL/GenBank/DDBJ databases">
        <title>Genome sequencing reveals highly heavy metal resistance and biotechnology application of the novel Enterobacter cloacae amazonensis isolated from wastewater river in Manaus - Amazonas.</title>
        <authorList>
            <person name="Astolfi M.C.T."/>
            <person name="Carvalho E.B.D.S."/>
            <person name="Lacerda L.B."/>
            <person name="Pinto M.V."/>
            <person name="Nogueira V.B."/>
            <person name="Barros A.M."/>
            <person name="Astolfi-Filho S."/>
        </authorList>
    </citation>
    <scope>NUCLEOTIDE SEQUENCE [LARGE SCALE GENOMIC DNA]</scope>
    <source>
        <strain evidence="2">amazonensis</strain>
    </source>
</reference>
<gene>
    <name evidence="1" type="ORF">DA103_16660</name>
</gene>
<organism evidence="1 2">
    <name type="scientific">Enterobacter cloacae</name>
    <dbReference type="NCBI Taxonomy" id="550"/>
    <lineage>
        <taxon>Bacteria</taxon>
        <taxon>Pseudomonadati</taxon>
        <taxon>Pseudomonadota</taxon>
        <taxon>Gammaproteobacteria</taxon>
        <taxon>Enterobacterales</taxon>
        <taxon>Enterobacteriaceae</taxon>
        <taxon>Enterobacter</taxon>
        <taxon>Enterobacter cloacae complex</taxon>
    </lineage>
</organism>
<sequence>MAAFNVGALAQKKTGGLTGIVESLQDPDSDNPKFWVRWDDRDYSVHPENELRAATIDGPRLYKEMA</sequence>